<accession>A0AAD1XXY6</accession>
<reference evidence="1" key="1">
    <citation type="submission" date="2023-07" db="EMBL/GenBank/DDBJ databases">
        <authorList>
            <consortium name="AG Swart"/>
            <person name="Singh M."/>
            <person name="Singh A."/>
            <person name="Seah K."/>
            <person name="Emmerich C."/>
        </authorList>
    </citation>
    <scope>NUCLEOTIDE SEQUENCE</scope>
    <source>
        <strain evidence="1">DP1</strain>
    </source>
</reference>
<sequence>MSKAYYYVKNFTFKEANNLFAYQVKDPSVLTRYQRITRLYKGTLRKLLANYVFTLRGRDYEVFFEETRKVREDFDKLMSSNDPLLFDATISKYEKVIEDLWIPDASLNHSRPYSNLGGKMPTYPSELLEWDPYGYYTKDRLVSGEPTGVGFYEELPDQANAWTYESLELNDDFDANINELEYKSDQPRSELKKHLDELHK</sequence>
<name>A0AAD1XXY6_EUPCR</name>
<protein>
    <submittedName>
        <fullName evidence="1">Uncharacterized protein</fullName>
    </submittedName>
</protein>
<organism evidence="1 2">
    <name type="scientific">Euplotes crassus</name>
    <dbReference type="NCBI Taxonomy" id="5936"/>
    <lineage>
        <taxon>Eukaryota</taxon>
        <taxon>Sar</taxon>
        <taxon>Alveolata</taxon>
        <taxon>Ciliophora</taxon>
        <taxon>Intramacronucleata</taxon>
        <taxon>Spirotrichea</taxon>
        <taxon>Hypotrichia</taxon>
        <taxon>Euplotida</taxon>
        <taxon>Euplotidae</taxon>
        <taxon>Moneuplotes</taxon>
    </lineage>
</organism>
<proteinExistence type="predicted"/>
<keyword evidence="2" id="KW-1185">Reference proteome</keyword>
<gene>
    <name evidence="1" type="ORF">ECRASSUSDP1_LOCUS22397</name>
</gene>
<evidence type="ECO:0000313" key="2">
    <source>
        <dbReference type="Proteomes" id="UP001295684"/>
    </source>
</evidence>
<evidence type="ECO:0000313" key="1">
    <source>
        <dbReference type="EMBL" id="CAI2380954.1"/>
    </source>
</evidence>
<dbReference type="AlphaFoldDB" id="A0AAD1XXY6"/>
<comment type="caution">
    <text evidence="1">The sequence shown here is derived from an EMBL/GenBank/DDBJ whole genome shotgun (WGS) entry which is preliminary data.</text>
</comment>
<dbReference type="Proteomes" id="UP001295684">
    <property type="component" value="Unassembled WGS sequence"/>
</dbReference>
<dbReference type="EMBL" id="CAMPGE010022969">
    <property type="protein sequence ID" value="CAI2380954.1"/>
    <property type="molecule type" value="Genomic_DNA"/>
</dbReference>